<dbReference type="Proteomes" id="UP001285154">
    <property type="component" value="Unassembled WGS sequence"/>
</dbReference>
<accession>A0ABU5A9Q8</accession>
<dbReference type="SUPFAM" id="SSF47413">
    <property type="entry name" value="lambda repressor-like DNA-binding domains"/>
    <property type="match status" value="1"/>
</dbReference>
<protein>
    <submittedName>
        <fullName evidence="2">Helix-turn-helix transcriptional regulator</fullName>
    </submittedName>
</protein>
<dbReference type="RefSeq" id="WP_320251735.1">
    <property type="nucleotide sequence ID" value="NZ_JAVIIQ010000012.1"/>
</dbReference>
<dbReference type="CDD" id="cd00093">
    <property type="entry name" value="HTH_XRE"/>
    <property type="match status" value="1"/>
</dbReference>
<evidence type="ECO:0000313" key="2">
    <source>
        <dbReference type="EMBL" id="MDX8534302.1"/>
    </source>
</evidence>
<keyword evidence="3" id="KW-1185">Reference proteome</keyword>
<dbReference type="PROSITE" id="PS50943">
    <property type="entry name" value="HTH_CROC1"/>
    <property type="match status" value="1"/>
</dbReference>
<sequence>MSYELKISQKDRASGRFMGKVHRALVEAAIREKHESGVSQREIAAKLGVNRSMINRILRGDTNLTIKTIAEVAWALGWEPDFSMKRKTAPKAGHNHFKSSRSAVDRPRTTFPNTVIVNQPRQDIETSTTSVNLEVVS</sequence>
<proteinExistence type="predicted"/>
<dbReference type="Gene3D" id="1.10.260.40">
    <property type="entry name" value="lambda repressor-like DNA-binding domains"/>
    <property type="match status" value="1"/>
</dbReference>
<dbReference type="EMBL" id="JAVIIQ010000012">
    <property type="protein sequence ID" value="MDX8534302.1"/>
    <property type="molecule type" value="Genomic_DNA"/>
</dbReference>
<reference evidence="2 3" key="1">
    <citation type="submission" date="2023-08" db="EMBL/GenBank/DDBJ databases">
        <title>Implementing the SeqCode for naming new Mesorhizobium species isolated from Vachellia karroo root nodules.</title>
        <authorList>
            <person name="Van Lill M."/>
        </authorList>
    </citation>
    <scope>NUCLEOTIDE SEQUENCE [LARGE SCALE GENOMIC DNA]</scope>
    <source>
        <strain evidence="2 3">VK25D</strain>
    </source>
</reference>
<gene>
    <name evidence="2" type="ORF">RFM42_25150</name>
</gene>
<dbReference type="InterPro" id="IPR010982">
    <property type="entry name" value="Lambda_DNA-bd_dom_sf"/>
</dbReference>
<feature type="domain" description="HTH cro/C1-type" evidence="1">
    <location>
        <begin position="29"/>
        <end position="83"/>
    </location>
</feature>
<evidence type="ECO:0000259" key="1">
    <source>
        <dbReference type="PROSITE" id="PS50943"/>
    </source>
</evidence>
<dbReference type="SMART" id="SM00530">
    <property type="entry name" value="HTH_XRE"/>
    <property type="match status" value="1"/>
</dbReference>
<evidence type="ECO:0000313" key="3">
    <source>
        <dbReference type="Proteomes" id="UP001285154"/>
    </source>
</evidence>
<dbReference type="Pfam" id="PF01381">
    <property type="entry name" value="HTH_3"/>
    <property type="match status" value="1"/>
</dbReference>
<name>A0ABU5A9Q8_9HYPH</name>
<organism evidence="2 3">
    <name type="scientific">Mesorhizobium vachelliae</name>
    <dbReference type="NCBI Taxonomy" id="3072309"/>
    <lineage>
        <taxon>Bacteria</taxon>
        <taxon>Pseudomonadati</taxon>
        <taxon>Pseudomonadota</taxon>
        <taxon>Alphaproteobacteria</taxon>
        <taxon>Hyphomicrobiales</taxon>
        <taxon>Phyllobacteriaceae</taxon>
        <taxon>Mesorhizobium</taxon>
    </lineage>
</organism>
<dbReference type="InterPro" id="IPR001387">
    <property type="entry name" value="Cro/C1-type_HTH"/>
</dbReference>
<comment type="caution">
    <text evidence="2">The sequence shown here is derived from an EMBL/GenBank/DDBJ whole genome shotgun (WGS) entry which is preliminary data.</text>
</comment>